<evidence type="ECO:0000256" key="1">
    <source>
        <dbReference type="SAM" id="Phobius"/>
    </source>
</evidence>
<dbReference type="EMBL" id="JAICBX010000006">
    <property type="protein sequence ID" value="MBW8640373.1"/>
    <property type="molecule type" value="Genomic_DNA"/>
</dbReference>
<dbReference type="AlphaFoldDB" id="A0AAE3D433"/>
<sequence>MANNDTNANGRRFIDWRLSVGNIITILGMMIGGLSMWFGLGERVTVLETNLNMQAADIMQISGRLQRVEERAGDVRERLKGIEVTQQQQNETLKRILQAVEASN</sequence>
<keyword evidence="1" id="KW-1133">Transmembrane helix</keyword>
<keyword evidence="3" id="KW-1185">Reference proteome</keyword>
<organism evidence="2 3">
    <name type="scientific">Flavimaribacter sediminis</name>
    <dbReference type="NCBI Taxonomy" id="2865987"/>
    <lineage>
        <taxon>Bacteria</taxon>
        <taxon>Pseudomonadati</taxon>
        <taxon>Pseudomonadota</taxon>
        <taxon>Alphaproteobacteria</taxon>
        <taxon>Hyphomicrobiales</taxon>
        <taxon>Rhizobiaceae</taxon>
        <taxon>Flavimaribacter</taxon>
    </lineage>
</organism>
<feature type="transmembrane region" description="Helical" evidence="1">
    <location>
        <begin position="20"/>
        <end position="40"/>
    </location>
</feature>
<reference evidence="2" key="1">
    <citation type="submission" date="2021-08" db="EMBL/GenBank/DDBJ databases">
        <title>Hoeflea bacterium WL0058 sp. nov., isolated from the sediment.</title>
        <authorList>
            <person name="Wang L."/>
            <person name="Zhang D."/>
        </authorList>
    </citation>
    <scope>NUCLEOTIDE SEQUENCE</scope>
    <source>
        <strain evidence="2">WL0058</strain>
    </source>
</reference>
<evidence type="ECO:0000313" key="2">
    <source>
        <dbReference type="EMBL" id="MBW8640373.1"/>
    </source>
</evidence>
<keyword evidence="1" id="KW-0812">Transmembrane</keyword>
<accession>A0AAE3D433</accession>
<proteinExistence type="predicted"/>
<evidence type="ECO:0000313" key="3">
    <source>
        <dbReference type="Proteomes" id="UP001196509"/>
    </source>
</evidence>
<keyword evidence="1" id="KW-0472">Membrane</keyword>
<gene>
    <name evidence="2" type="ORF">K1W69_24490</name>
</gene>
<comment type="caution">
    <text evidence="2">The sequence shown here is derived from an EMBL/GenBank/DDBJ whole genome shotgun (WGS) entry which is preliminary data.</text>
</comment>
<dbReference type="Proteomes" id="UP001196509">
    <property type="component" value="Unassembled WGS sequence"/>
</dbReference>
<dbReference type="RefSeq" id="WP_220231104.1">
    <property type="nucleotide sequence ID" value="NZ_JAICBX010000006.1"/>
</dbReference>
<name>A0AAE3D433_9HYPH</name>
<protein>
    <submittedName>
        <fullName evidence="2">Uncharacterized protein</fullName>
    </submittedName>
</protein>